<gene>
    <name evidence="13" type="ORF">HG536_0G00430</name>
</gene>
<dbReference type="GO" id="GO:0032542">
    <property type="term" value="F:sulfiredoxin activity"/>
    <property type="evidence" value="ECO:0007669"/>
    <property type="project" value="UniProtKB-EC"/>
</dbReference>
<dbReference type="SMART" id="SM00470">
    <property type="entry name" value="ParB"/>
    <property type="match status" value="1"/>
</dbReference>
<dbReference type="AlphaFoldDB" id="A0A7G3ZL00"/>
<evidence type="ECO:0000256" key="6">
    <source>
        <dbReference type="ARBA" id="ARBA00023002"/>
    </source>
</evidence>
<dbReference type="Proteomes" id="UP000515788">
    <property type="component" value="Chromosome 7"/>
</dbReference>
<protein>
    <recommendedName>
        <fullName evidence="2 9">Sulfiredoxin</fullName>
        <ecNumber evidence="2 9">1.8.98.2</ecNumber>
    </recommendedName>
</protein>
<dbReference type="GO" id="GO:0034599">
    <property type="term" value="P:cellular response to oxidative stress"/>
    <property type="evidence" value="ECO:0007669"/>
    <property type="project" value="TreeGrafter"/>
</dbReference>
<feature type="disulfide bond" description="Interchain" evidence="11">
    <location>
        <position position="68"/>
    </location>
</feature>
<dbReference type="GO" id="GO:0005737">
    <property type="term" value="C:cytoplasm"/>
    <property type="evidence" value="ECO:0007669"/>
    <property type="project" value="TreeGrafter"/>
</dbReference>
<reference evidence="13 14" key="1">
    <citation type="submission" date="2020-06" db="EMBL/GenBank/DDBJ databases">
        <title>The yeast mating-type switching endonuclease HO is a domesticated member of an unorthodox homing genetic element family.</title>
        <authorList>
            <person name="Coughlan A.Y."/>
            <person name="Lombardi L."/>
            <person name="Braun-Galleani S."/>
            <person name="Martos A.R."/>
            <person name="Galeote V."/>
            <person name="Bigey F."/>
            <person name="Dequin S."/>
            <person name="Byrne K.P."/>
            <person name="Wolfe K.H."/>
        </authorList>
    </citation>
    <scope>NUCLEOTIDE SEQUENCE [LARGE SCALE GENOMIC DNA]</scope>
    <source>
        <strain evidence="13 14">CBS764</strain>
    </source>
</reference>
<comment type="similarity">
    <text evidence="1 9">Belongs to the sulfiredoxin family.</text>
</comment>
<dbReference type="KEGG" id="tgb:HG536_0G00430"/>
<keyword evidence="7 11" id="KW-1015">Disulfide bond</keyword>
<dbReference type="SUPFAM" id="SSF110849">
    <property type="entry name" value="ParB/Sulfiredoxin"/>
    <property type="match status" value="1"/>
</dbReference>
<keyword evidence="3 9" id="KW-0547">Nucleotide-binding</keyword>
<feature type="domain" description="ParB-like N-terminal" evidence="12">
    <location>
        <begin position="12"/>
        <end position="109"/>
    </location>
</feature>
<dbReference type="EC" id="1.8.98.2" evidence="2 9"/>
<evidence type="ECO:0000256" key="10">
    <source>
        <dbReference type="PIRSR" id="PIRSR017267-1"/>
    </source>
</evidence>
<dbReference type="OrthoDB" id="10023328at2759"/>
<dbReference type="PIRSF" id="PIRSF017267">
    <property type="entry name" value="Sulfiredoxin"/>
    <property type="match status" value="1"/>
</dbReference>
<dbReference type="EMBL" id="CP059252">
    <property type="protein sequence ID" value="QLL34186.1"/>
    <property type="molecule type" value="Genomic_DNA"/>
</dbReference>
<proteinExistence type="inferred from homology"/>
<evidence type="ECO:0000256" key="9">
    <source>
        <dbReference type="PIRNR" id="PIRNR017267"/>
    </source>
</evidence>
<evidence type="ECO:0000256" key="4">
    <source>
        <dbReference type="ARBA" id="ARBA00022840"/>
    </source>
</evidence>
<dbReference type="GeneID" id="59327427"/>
<accession>A0A7G3ZL00</accession>
<dbReference type="PANTHER" id="PTHR21348">
    <property type="match status" value="1"/>
</dbReference>
<dbReference type="Pfam" id="PF02195">
    <property type="entry name" value="ParB_N"/>
    <property type="match status" value="1"/>
</dbReference>
<dbReference type="GO" id="GO:0005524">
    <property type="term" value="F:ATP binding"/>
    <property type="evidence" value="ECO:0007669"/>
    <property type="project" value="UniProtKB-KW"/>
</dbReference>
<dbReference type="PANTHER" id="PTHR21348:SF2">
    <property type="entry name" value="SULFIREDOXIN-1"/>
    <property type="match status" value="1"/>
</dbReference>
<dbReference type="InterPro" id="IPR003115">
    <property type="entry name" value="ParB_N"/>
</dbReference>
<dbReference type="CDD" id="cd16395">
    <property type="entry name" value="Srx"/>
    <property type="match status" value="1"/>
</dbReference>
<organism evidence="13 14">
    <name type="scientific">Torulaspora globosa</name>
    <dbReference type="NCBI Taxonomy" id="48254"/>
    <lineage>
        <taxon>Eukaryota</taxon>
        <taxon>Fungi</taxon>
        <taxon>Dikarya</taxon>
        <taxon>Ascomycota</taxon>
        <taxon>Saccharomycotina</taxon>
        <taxon>Saccharomycetes</taxon>
        <taxon>Saccharomycetales</taxon>
        <taxon>Saccharomycetaceae</taxon>
        <taxon>Torulaspora</taxon>
    </lineage>
</organism>
<keyword evidence="5 9" id="KW-0049">Antioxidant</keyword>
<feature type="binding site" evidence="10">
    <location>
        <begin position="67"/>
        <end position="70"/>
    </location>
    <ligand>
        <name>ATP</name>
        <dbReference type="ChEBI" id="CHEBI:30616"/>
    </ligand>
</feature>
<dbReference type="InterPro" id="IPR036086">
    <property type="entry name" value="ParB/Sulfiredoxin_sf"/>
</dbReference>
<name>A0A7G3ZL00_9SACH</name>
<evidence type="ECO:0000256" key="8">
    <source>
        <dbReference type="ARBA" id="ARBA00047514"/>
    </source>
</evidence>
<sequence>MSLQTQNLHKVSEIPLSQIKRPIAPVLDEPKIDSMETTLKTNAELPPVDVLQMKNSKGSVVNFAFGGCHRLQAYDRLARATNGDPLVRCKILPATRQQLELYLGSSLAVIDDE</sequence>
<comment type="catalytic activity">
    <reaction evidence="8 9">
        <text>S-hydroxy-S-oxy-L-cysteinyl-[peroxiredoxin] + [protein]-dithiol + ATP = S-hydroxy-L-cysteinyl-[peroxiredoxin] + [protein]-disulfide + ADP + phosphate</text>
        <dbReference type="Rhea" id="RHEA:17545"/>
        <dbReference type="Rhea" id="RHEA-COMP:10593"/>
        <dbReference type="Rhea" id="RHEA-COMP:10594"/>
        <dbReference type="Rhea" id="RHEA-COMP:13681"/>
        <dbReference type="Rhea" id="RHEA-COMP:17976"/>
        <dbReference type="ChEBI" id="CHEBI:29950"/>
        <dbReference type="ChEBI" id="CHEBI:30616"/>
        <dbReference type="ChEBI" id="CHEBI:43474"/>
        <dbReference type="ChEBI" id="CHEBI:50058"/>
        <dbReference type="ChEBI" id="CHEBI:61973"/>
        <dbReference type="ChEBI" id="CHEBI:61974"/>
        <dbReference type="ChEBI" id="CHEBI:456216"/>
        <dbReference type="EC" id="1.8.98.2"/>
    </reaction>
</comment>
<dbReference type="RefSeq" id="XP_037140860.1">
    <property type="nucleotide sequence ID" value="XM_037284964.1"/>
</dbReference>
<evidence type="ECO:0000256" key="11">
    <source>
        <dbReference type="PIRSR" id="PIRSR017267-2"/>
    </source>
</evidence>
<evidence type="ECO:0000313" key="13">
    <source>
        <dbReference type="EMBL" id="QLL34186.1"/>
    </source>
</evidence>
<evidence type="ECO:0000256" key="7">
    <source>
        <dbReference type="ARBA" id="ARBA00023157"/>
    </source>
</evidence>
<keyword evidence="4 9" id="KW-0067">ATP-binding</keyword>
<evidence type="ECO:0000256" key="5">
    <source>
        <dbReference type="ARBA" id="ARBA00022862"/>
    </source>
</evidence>
<dbReference type="InterPro" id="IPR016692">
    <property type="entry name" value="Sulfiredoxin"/>
</dbReference>
<evidence type="ECO:0000256" key="3">
    <source>
        <dbReference type="ARBA" id="ARBA00022741"/>
    </source>
</evidence>
<evidence type="ECO:0000256" key="2">
    <source>
        <dbReference type="ARBA" id="ARBA00013055"/>
    </source>
</evidence>
<keyword evidence="6 9" id="KW-0560">Oxidoreductase</keyword>
<evidence type="ECO:0000313" key="14">
    <source>
        <dbReference type="Proteomes" id="UP000515788"/>
    </source>
</evidence>
<evidence type="ECO:0000259" key="12">
    <source>
        <dbReference type="SMART" id="SM00470"/>
    </source>
</evidence>
<dbReference type="Gene3D" id="3.90.1530.10">
    <property type="entry name" value="Conserved hypothetical protein from pyrococcus furiosus pfu- 392566-001, ParB domain"/>
    <property type="match status" value="1"/>
</dbReference>
<keyword evidence="14" id="KW-1185">Reference proteome</keyword>
<evidence type="ECO:0000256" key="1">
    <source>
        <dbReference type="ARBA" id="ARBA00009609"/>
    </source>
</evidence>